<comment type="caution">
    <text evidence="9">The sequence shown here is derived from an EMBL/GenBank/DDBJ whole genome shotgun (WGS) entry which is preliminary data.</text>
</comment>
<evidence type="ECO:0000313" key="10">
    <source>
        <dbReference type="Proteomes" id="UP001172083"/>
    </source>
</evidence>
<feature type="domain" description="MacB-like periplasmic core" evidence="8">
    <location>
        <begin position="593"/>
        <end position="716"/>
    </location>
</feature>
<feature type="transmembrane region" description="Helical" evidence="6">
    <location>
        <begin position="101"/>
        <end position="122"/>
    </location>
</feature>
<dbReference type="RefSeq" id="WP_346761492.1">
    <property type="nucleotide sequence ID" value="NZ_JAUJEB010000008.1"/>
</dbReference>
<evidence type="ECO:0000256" key="1">
    <source>
        <dbReference type="ARBA" id="ARBA00004651"/>
    </source>
</evidence>
<dbReference type="InterPro" id="IPR025857">
    <property type="entry name" value="MacB_PCD"/>
</dbReference>
<feature type="transmembrane region" description="Helical" evidence="6">
    <location>
        <begin position="364"/>
        <end position="386"/>
    </location>
</feature>
<organism evidence="9 10">
    <name type="scientific">Agaribacillus aureus</name>
    <dbReference type="NCBI Taxonomy" id="3051825"/>
    <lineage>
        <taxon>Bacteria</taxon>
        <taxon>Pseudomonadati</taxon>
        <taxon>Bacteroidota</taxon>
        <taxon>Cytophagia</taxon>
        <taxon>Cytophagales</taxon>
        <taxon>Splendidivirgaceae</taxon>
        <taxon>Agaribacillus</taxon>
    </lineage>
</organism>
<evidence type="ECO:0000256" key="6">
    <source>
        <dbReference type="SAM" id="Phobius"/>
    </source>
</evidence>
<proteinExistence type="predicted"/>
<evidence type="ECO:0000256" key="4">
    <source>
        <dbReference type="ARBA" id="ARBA00022989"/>
    </source>
</evidence>
<keyword evidence="5 6" id="KW-0472">Membrane</keyword>
<dbReference type="Pfam" id="PF02687">
    <property type="entry name" value="FtsX"/>
    <property type="match status" value="2"/>
</dbReference>
<dbReference type="EMBL" id="JAUJEB010000008">
    <property type="protein sequence ID" value="MDN5216154.1"/>
    <property type="molecule type" value="Genomic_DNA"/>
</dbReference>
<evidence type="ECO:0000256" key="5">
    <source>
        <dbReference type="ARBA" id="ARBA00023136"/>
    </source>
</evidence>
<feature type="transmembrane region" description="Helical" evidence="6">
    <location>
        <begin position="833"/>
        <end position="854"/>
    </location>
</feature>
<evidence type="ECO:0000259" key="7">
    <source>
        <dbReference type="Pfam" id="PF02687"/>
    </source>
</evidence>
<dbReference type="InterPro" id="IPR003838">
    <property type="entry name" value="ABC3_permease_C"/>
</dbReference>
<feature type="domain" description="ABC3 transporter permease C-terminal" evidence="7">
    <location>
        <begin position="371"/>
        <end position="481"/>
    </location>
</feature>
<keyword evidence="10" id="KW-1185">Reference proteome</keyword>
<dbReference type="PANTHER" id="PTHR30572">
    <property type="entry name" value="MEMBRANE COMPONENT OF TRANSPORTER-RELATED"/>
    <property type="match status" value="1"/>
</dbReference>
<dbReference type="PANTHER" id="PTHR30572:SF18">
    <property type="entry name" value="ABC-TYPE MACROLIDE FAMILY EXPORT SYSTEM PERMEASE COMPONENT 2"/>
    <property type="match status" value="1"/>
</dbReference>
<name>A0ABT8LEE6_9BACT</name>
<feature type="transmembrane region" description="Helical" evidence="6">
    <location>
        <begin position="802"/>
        <end position="821"/>
    </location>
</feature>
<feature type="transmembrane region" description="Helical" evidence="6">
    <location>
        <begin position="415"/>
        <end position="437"/>
    </location>
</feature>
<dbReference type="InterPro" id="IPR050250">
    <property type="entry name" value="Macrolide_Exporter_MacB"/>
</dbReference>
<evidence type="ECO:0000313" key="9">
    <source>
        <dbReference type="EMBL" id="MDN5216154.1"/>
    </source>
</evidence>
<evidence type="ECO:0000256" key="2">
    <source>
        <dbReference type="ARBA" id="ARBA00022475"/>
    </source>
</evidence>
<keyword evidence="4 6" id="KW-1133">Transmembrane helix</keyword>
<dbReference type="Proteomes" id="UP001172083">
    <property type="component" value="Unassembled WGS sequence"/>
</dbReference>
<feature type="transmembrane region" description="Helical" evidence="6">
    <location>
        <begin position="750"/>
        <end position="774"/>
    </location>
</feature>
<reference evidence="9" key="1">
    <citation type="submission" date="2023-06" db="EMBL/GenBank/DDBJ databases">
        <title>Genomic of Agaribacillus aureum.</title>
        <authorList>
            <person name="Wang G."/>
        </authorList>
    </citation>
    <scope>NUCLEOTIDE SEQUENCE</scope>
    <source>
        <strain evidence="9">BMA12</strain>
    </source>
</reference>
<keyword evidence="2" id="KW-1003">Cell membrane</keyword>
<dbReference type="Pfam" id="PF12704">
    <property type="entry name" value="MacB_PCD"/>
    <property type="match status" value="2"/>
</dbReference>
<dbReference type="NCBIfam" id="NF038404">
    <property type="entry name" value="perm_prefix_2"/>
    <property type="match status" value="1"/>
</dbReference>
<feature type="transmembrane region" description="Helical" evidence="6">
    <location>
        <begin position="502"/>
        <end position="526"/>
    </location>
</feature>
<accession>A0ABT8LEE6</accession>
<evidence type="ECO:0000259" key="8">
    <source>
        <dbReference type="Pfam" id="PF12704"/>
    </source>
</evidence>
<dbReference type="InterPro" id="IPR047699">
    <property type="entry name" value="Permease_put_prefix"/>
</dbReference>
<evidence type="ECO:0000256" key="3">
    <source>
        <dbReference type="ARBA" id="ARBA00022692"/>
    </source>
</evidence>
<feature type="transmembrane region" description="Helical" evidence="6">
    <location>
        <begin position="457"/>
        <end position="481"/>
    </location>
</feature>
<gene>
    <name evidence="9" type="ORF">QQ020_29070</name>
</gene>
<protein>
    <submittedName>
        <fullName evidence="9">ABC transporter permease</fullName>
    </submittedName>
</protein>
<keyword evidence="3 6" id="KW-0812">Transmembrane</keyword>
<sequence length="873" mass="98979">MSSDKSKPSPPKSPLAFLRWFCRRDLLEDVEGDLCECFDFHLKSKGARKAKWLFILDVLLLFRPGIIRSLYLWPQPNPNLMLKSNFKIAYRQLLKNKAYSLINIGGLAAGMAVAMAIGLWIYDELSFNKNHENYDHIARVMQHYILPDQSGSSDWSPVPVGAELDQSFGDDFEYVIVSSFTEDHIISKGDLGFSAHGNYMQTEAPEMLTLKMLHGTRAGLEELNSILLSQSLAERLFGEQDPMHKIVKIDLKHEVKVIGVYEDLPQNSEFKNVAFIAPWDLYVATHQWWKEMFESWEHTFVQVFVQLQPQAKMDVVSDKIKNMVHDHRTKRKNLRTRTSLHPMSKWHLYGEFKDGKNAGGQIQFVWLFGITGVFVLLLACINFMNLSTARAEGRTKEVGVRKAIGSFRSQLIHQFFSESLLVVTIAFIIALNILLFSLPWFNEMANKQMDIPWASPWFWIACIGFTLLTGTVAGSYPACYLSSFQTVKALKGTFRSGRFATLPRQALVILQFTVSVTLIIGTIVVYSQIQHTRHRSLGYSQDGLIYLKVNTDEIHKHFEAIRNKLITSGTILEMTESSGSIIGYPFGDGDFEWRDKDPDFLASFRIDEISPEYGKTVGWEIVEGRDFSREITSDKKGLVINESAANIMGLENPVGEIVKWQGKEWTILGVINDLMVDSPYLSANPAVYYLADWPGGFVSLKINPTQRIKNALEKIQAVFKEYAPGLPFDYKFADEQYAKKFDHEVRIGQLASVFVVLAILISCLGLFGLASFMAKKRTKEIGIRKVAGASVFKLWKLMSKEFISLVLVSCLIAFPIAFFFMKNWLQNYEYRTGVSWWVFVAAGIGAFVITLLTVSYQAIKAAMASPVDSLRSE</sequence>
<feature type="domain" description="ABC3 transporter permease C-terminal" evidence="7">
    <location>
        <begin position="753"/>
        <end position="863"/>
    </location>
</feature>
<comment type="subcellular location">
    <subcellularLocation>
        <location evidence="1">Cell membrane</location>
        <topology evidence="1">Multi-pass membrane protein</topology>
    </subcellularLocation>
</comment>
<feature type="domain" description="MacB-like periplasmic core" evidence="8">
    <location>
        <begin position="100"/>
        <end position="322"/>
    </location>
</feature>